<dbReference type="GO" id="GO:0016787">
    <property type="term" value="F:hydrolase activity"/>
    <property type="evidence" value="ECO:0007669"/>
    <property type="project" value="UniProtKB-KW"/>
</dbReference>
<keyword evidence="2" id="KW-0540">Nuclease</keyword>
<dbReference type="Proteomes" id="UP000245938">
    <property type="component" value="Unassembled WGS sequence"/>
</dbReference>
<evidence type="ECO:0000259" key="6">
    <source>
        <dbReference type="Pfam" id="PF03755"/>
    </source>
</evidence>
<dbReference type="InterPro" id="IPR013527">
    <property type="entry name" value="YicC-like_N"/>
</dbReference>
<evidence type="ECO:0000256" key="1">
    <source>
        <dbReference type="ARBA" id="ARBA00001968"/>
    </source>
</evidence>
<dbReference type="Pfam" id="PF03755">
    <property type="entry name" value="YicC-like_N"/>
    <property type="match status" value="1"/>
</dbReference>
<proteinExistence type="inferred from homology"/>
<dbReference type="NCBIfam" id="TIGR00255">
    <property type="entry name" value="YicC/YloC family endoribonuclease"/>
    <property type="match status" value="1"/>
</dbReference>
<accession>A0A2U3AQP1</accession>
<feature type="domain" description="Endoribonuclease YicC-like C-terminal" evidence="7">
    <location>
        <begin position="174"/>
        <end position="291"/>
    </location>
</feature>
<organism evidence="8 9">
    <name type="scientific">Kurthia sibirica</name>
    <dbReference type="NCBI Taxonomy" id="202750"/>
    <lineage>
        <taxon>Bacteria</taxon>
        <taxon>Bacillati</taxon>
        <taxon>Bacillota</taxon>
        <taxon>Bacilli</taxon>
        <taxon>Bacillales</taxon>
        <taxon>Caryophanaceae</taxon>
        <taxon>Kurthia</taxon>
    </lineage>
</organism>
<dbReference type="PANTHER" id="PTHR30636">
    <property type="entry name" value="UPF0701 PROTEIN YICC"/>
    <property type="match status" value="1"/>
</dbReference>
<feature type="domain" description="Endoribonuclease YicC-like N-terminal" evidence="6">
    <location>
        <begin position="2"/>
        <end position="156"/>
    </location>
</feature>
<reference evidence="8 9" key="1">
    <citation type="submission" date="2018-05" db="EMBL/GenBank/DDBJ databases">
        <title>Kurthia sibirica genome sequence.</title>
        <authorList>
            <person name="Maclea K.S."/>
            <person name="Goen A.E."/>
        </authorList>
    </citation>
    <scope>NUCLEOTIDE SEQUENCE [LARGE SCALE GENOMIC DNA]</scope>
    <source>
        <strain evidence="8 9">ATCC 49154</strain>
    </source>
</reference>
<evidence type="ECO:0000313" key="8">
    <source>
        <dbReference type="EMBL" id="PWI26844.1"/>
    </source>
</evidence>
<evidence type="ECO:0000313" key="9">
    <source>
        <dbReference type="Proteomes" id="UP000245938"/>
    </source>
</evidence>
<dbReference type="PANTHER" id="PTHR30636:SF3">
    <property type="entry name" value="UPF0701 PROTEIN YICC"/>
    <property type="match status" value="1"/>
</dbReference>
<dbReference type="OrthoDB" id="9771229at2"/>
<dbReference type="Pfam" id="PF08340">
    <property type="entry name" value="YicC-like_C"/>
    <property type="match status" value="1"/>
</dbReference>
<keyword evidence="9" id="KW-1185">Reference proteome</keyword>
<comment type="cofactor">
    <cofactor evidence="1">
        <name>a divalent metal cation</name>
        <dbReference type="ChEBI" id="CHEBI:60240"/>
    </cofactor>
</comment>
<sequence>MVRSMTGFGRGVTTTENFQLTIEIRAVNHRFLEVSSKFPKEWMEAEVLTKKLLAKLFSRGKLDVSVHVKKNEQLAQTVKVNWPLVEAYKEARTKLSSRVPVTPEWSMQELISLDDALIVEVVEIPREEILRAVEEAVTQAAVNLIDMRVREGQELYEVVIGFKMELEQQIAIIHSVSQQAVEKYRDKLLQRMQDISSIEELEGRVITEVALFAERADIAEELDRLASHFSQLDETMGDEQSIGRKLDFLLQEIHREINTIGSKNQSSVASIAVIHAKSVLEKMREQIQNIE</sequence>
<dbReference type="GO" id="GO:0004521">
    <property type="term" value="F:RNA endonuclease activity"/>
    <property type="evidence" value="ECO:0007669"/>
    <property type="project" value="InterPro"/>
</dbReference>
<dbReference type="InterPro" id="IPR005229">
    <property type="entry name" value="YicC/YloC-like"/>
</dbReference>
<keyword evidence="4" id="KW-0378">Hydrolase</keyword>
<evidence type="ECO:0000259" key="7">
    <source>
        <dbReference type="Pfam" id="PF08340"/>
    </source>
</evidence>
<evidence type="ECO:0000256" key="4">
    <source>
        <dbReference type="ARBA" id="ARBA00022801"/>
    </source>
</evidence>
<comment type="caution">
    <text evidence="8">The sequence shown here is derived from an EMBL/GenBank/DDBJ whole genome shotgun (WGS) entry which is preliminary data.</text>
</comment>
<name>A0A2U3AQP1_9BACL</name>
<dbReference type="EMBL" id="QFVR01000001">
    <property type="protein sequence ID" value="PWI26844.1"/>
    <property type="molecule type" value="Genomic_DNA"/>
</dbReference>
<keyword evidence="3" id="KW-0255">Endonuclease</keyword>
<protein>
    <submittedName>
        <fullName evidence="8">YicC family protein</fullName>
    </submittedName>
</protein>
<dbReference type="InterPro" id="IPR013551">
    <property type="entry name" value="YicC-like_C"/>
</dbReference>
<gene>
    <name evidence="8" type="ORF">DEX24_00665</name>
</gene>
<evidence type="ECO:0000256" key="5">
    <source>
        <dbReference type="ARBA" id="ARBA00035648"/>
    </source>
</evidence>
<dbReference type="AlphaFoldDB" id="A0A2U3AQP1"/>
<comment type="similarity">
    <text evidence="5">Belongs to the YicC/YloC family.</text>
</comment>
<evidence type="ECO:0000256" key="2">
    <source>
        <dbReference type="ARBA" id="ARBA00022722"/>
    </source>
</evidence>
<evidence type="ECO:0000256" key="3">
    <source>
        <dbReference type="ARBA" id="ARBA00022759"/>
    </source>
</evidence>